<accession>A0ABS1KP77</accession>
<dbReference type="PROSITE" id="PS50893">
    <property type="entry name" value="ABC_TRANSPORTER_2"/>
    <property type="match status" value="1"/>
</dbReference>
<evidence type="ECO:0000259" key="10">
    <source>
        <dbReference type="PROSITE" id="PS50929"/>
    </source>
</evidence>
<evidence type="ECO:0000256" key="3">
    <source>
        <dbReference type="ARBA" id="ARBA00022741"/>
    </source>
</evidence>
<dbReference type="PANTHER" id="PTHR43394:SF1">
    <property type="entry name" value="ATP-BINDING CASSETTE SUB-FAMILY B MEMBER 10, MITOCHONDRIAL"/>
    <property type="match status" value="1"/>
</dbReference>
<keyword evidence="2 8" id="KW-0812">Transmembrane</keyword>
<dbReference type="InterPro" id="IPR003593">
    <property type="entry name" value="AAA+_ATPase"/>
</dbReference>
<name>A0ABS1KP77_9BACT</name>
<gene>
    <name evidence="12" type="ORF">JI741_07510</name>
</gene>
<keyword evidence="7 8" id="KW-0472">Membrane</keyword>
<feature type="transmembrane region" description="Helical" evidence="8">
    <location>
        <begin position="284"/>
        <end position="307"/>
    </location>
</feature>
<dbReference type="Gene3D" id="3.40.50.300">
    <property type="entry name" value="P-loop containing nucleotide triphosphate hydrolases"/>
    <property type="match status" value="1"/>
</dbReference>
<evidence type="ECO:0000256" key="5">
    <source>
        <dbReference type="ARBA" id="ARBA00022840"/>
    </source>
</evidence>
<comment type="caution">
    <text evidence="12">The sequence shown here is derived from an EMBL/GenBank/DDBJ whole genome shotgun (WGS) entry which is preliminary data.</text>
</comment>
<dbReference type="InterPro" id="IPR027417">
    <property type="entry name" value="P-loop_NTPase"/>
</dbReference>
<evidence type="ECO:0000256" key="4">
    <source>
        <dbReference type="ARBA" id="ARBA00022801"/>
    </source>
</evidence>
<evidence type="ECO:0000256" key="1">
    <source>
        <dbReference type="ARBA" id="ARBA00004651"/>
    </source>
</evidence>
<proteinExistence type="predicted"/>
<dbReference type="InterPro" id="IPR003439">
    <property type="entry name" value="ABC_transporter-like_ATP-bd"/>
</dbReference>
<evidence type="ECO:0000256" key="8">
    <source>
        <dbReference type="SAM" id="Phobius"/>
    </source>
</evidence>
<feature type="transmembrane region" description="Helical" evidence="8">
    <location>
        <begin position="210"/>
        <end position="231"/>
    </location>
</feature>
<feature type="domain" description="ABC transmembrane type-1" evidence="10">
    <location>
        <begin position="177"/>
        <end position="456"/>
    </location>
</feature>
<dbReference type="PANTHER" id="PTHR43394">
    <property type="entry name" value="ATP-DEPENDENT PERMEASE MDL1, MITOCHONDRIAL"/>
    <property type="match status" value="1"/>
</dbReference>
<feature type="domain" description="Peptidase C39" evidence="11">
    <location>
        <begin position="9"/>
        <end position="135"/>
    </location>
</feature>
<keyword evidence="5" id="KW-0067">ATP-binding</keyword>
<comment type="subcellular location">
    <subcellularLocation>
        <location evidence="1">Cell membrane</location>
        <topology evidence="1">Multi-pass membrane protein</topology>
    </subcellularLocation>
</comment>
<feature type="domain" description="ABC transporter" evidence="9">
    <location>
        <begin position="494"/>
        <end position="729"/>
    </location>
</feature>
<dbReference type="InterPro" id="IPR011527">
    <property type="entry name" value="ABC1_TM_dom"/>
</dbReference>
<dbReference type="Proteomes" id="UP000613030">
    <property type="component" value="Unassembled WGS sequence"/>
</dbReference>
<evidence type="ECO:0000313" key="12">
    <source>
        <dbReference type="EMBL" id="MBL0741062.1"/>
    </source>
</evidence>
<dbReference type="CDD" id="cd18571">
    <property type="entry name" value="ABC_6TM_peptidase_like"/>
    <property type="match status" value="1"/>
</dbReference>
<dbReference type="PROSITE" id="PS50990">
    <property type="entry name" value="PEPTIDASE_C39"/>
    <property type="match status" value="1"/>
</dbReference>
<feature type="transmembrane region" description="Helical" evidence="8">
    <location>
        <begin position="423"/>
        <end position="444"/>
    </location>
</feature>
<dbReference type="PROSITE" id="PS50929">
    <property type="entry name" value="ABC_TM1F"/>
    <property type="match status" value="1"/>
</dbReference>
<keyword evidence="3" id="KW-0547">Nucleotide-binding</keyword>
<feature type="transmembrane region" description="Helical" evidence="8">
    <location>
        <begin position="313"/>
        <end position="331"/>
    </location>
</feature>
<evidence type="ECO:0000259" key="9">
    <source>
        <dbReference type="PROSITE" id="PS50893"/>
    </source>
</evidence>
<dbReference type="SUPFAM" id="SSF52540">
    <property type="entry name" value="P-loop containing nucleoside triphosphate hydrolases"/>
    <property type="match status" value="1"/>
</dbReference>
<organism evidence="12 13">
    <name type="scientific">Chryseolinea lacunae</name>
    <dbReference type="NCBI Taxonomy" id="2801331"/>
    <lineage>
        <taxon>Bacteria</taxon>
        <taxon>Pseudomonadati</taxon>
        <taxon>Bacteroidota</taxon>
        <taxon>Cytophagia</taxon>
        <taxon>Cytophagales</taxon>
        <taxon>Fulvivirgaceae</taxon>
        <taxon>Chryseolinea</taxon>
    </lineage>
</organism>
<dbReference type="Gene3D" id="1.20.1560.10">
    <property type="entry name" value="ABC transporter type 1, transmembrane domain"/>
    <property type="match status" value="1"/>
</dbReference>
<feature type="transmembrane region" description="Helical" evidence="8">
    <location>
        <begin position="174"/>
        <end position="195"/>
    </location>
</feature>
<evidence type="ECO:0000259" key="11">
    <source>
        <dbReference type="PROSITE" id="PS50990"/>
    </source>
</evidence>
<dbReference type="Gene3D" id="3.90.70.10">
    <property type="entry name" value="Cysteine proteinases"/>
    <property type="match status" value="1"/>
</dbReference>
<dbReference type="SMART" id="SM00382">
    <property type="entry name" value="AAA"/>
    <property type="match status" value="1"/>
</dbReference>
<evidence type="ECO:0000256" key="2">
    <source>
        <dbReference type="ARBA" id="ARBA00022692"/>
    </source>
</evidence>
<dbReference type="Pfam" id="PF00664">
    <property type="entry name" value="ABC_membrane"/>
    <property type="match status" value="1"/>
</dbReference>
<evidence type="ECO:0000256" key="7">
    <source>
        <dbReference type="ARBA" id="ARBA00023136"/>
    </source>
</evidence>
<dbReference type="InterPro" id="IPR039421">
    <property type="entry name" value="Type_1_exporter"/>
</dbReference>
<dbReference type="InterPro" id="IPR005074">
    <property type="entry name" value="Peptidase_C39"/>
</dbReference>
<keyword evidence="4" id="KW-0378">Hydrolase</keyword>
<dbReference type="Pfam" id="PF03412">
    <property type="entry name" value="Peptidase_C39"/>
    <property type="match status" value="1"/>
</dbReference>
<evidence type="ECO:0000313" key="13">
    <source>
        <dbReference type="Proteomes" id="UP000613030"/>
    </source>
</evidence>
<evidence type="ECO:0000256" key="6">
    <source>
        <dbReference type="ARBA" id="ARBA00022989"/>
    </source>
</evidence>
<dbReference type="InterPro" id="IPR036640">
    <property type="entry name" value="ABC1_TM_sf"/>
</dbReference>
<protein>
    <submittedName>
        <fullName evidence="12">Peptidase domain-containing ABC transporter</fullName>
    </submittedName>
</protein>
<dbReference type="Pfam" id="PF00005">
    <property type="entry name" value="ABC_tran"/>
    <property type="match status" value="1"/>
</dbReference>
<dbReference type="RefSeq" id="WP_202008424.1">
    <property type="nucleotide sequence ID" value="NZ_JAERRB010000002.1"/>
</dbReference>
<dbReference type="SUPFAM" id="SSF90123">
    <property type="entry name" value="ABC transporter transmembrane region"/>
    <property type="match status" value="1"/>
</dbReference>
<keyword evidence="6 8" id="KW-1133">Transmembrane helix</keyword>
<keyword evidence="13" id="KW-1185">Reference proteome</keyword>
<dbReference type="EMBL" id="JAERRB010000002">
    <property type="protein sequence ID" value="MBL0741062.1"/>
    <property type="molecule type" value="Genomic_DNA"/>
</dbReference>
<sequence>MKGFPYYKQFDSMDCGPACLRMIAKFYDLPLSRSYAERITFFGREGVSLSALSDAAEVLGFKTLSVKIGLEELIDLVPLPCILHWKSSHFVVIPPHRLGGDRSKLNITVVDPQFGPIKLNKDDFMRLWIPPNETNGICLILEPPDEFKTTSDINKQTSKFAFFLKHLTPYRGSIFYILFFVLMSAGFALLLPFLIQSLVDKGIGFGDLHFIKVIIGAQVCIVICSSTIDLVRNKIIIKMTNRINISMVSEFLTRLMNLPISFFDSKMAGDVHNRIADNYKLQKYITSSAFTTAVSVSTLIVLCGFVYIHSVQILCVFLVGTVLSSLWTQLYTRHRKEQGYKAFSHESRTENSLLEMISAIQEIKVNNWERLKRWEWEGMQRRLLKLKLKSLSQEQYQQIGAVMFTRLQNIIIGWIAALDVVNGTLSIGTLIAVIFVTGIMTISVEQILSFIRSTHEAKISAERVGEIYELKGEDEGPLEHNRCQLLANLPPCNISFKDVWFRYGGFNGPYVLQGINLVIPRGKTTAIVGTSGSGKTTLLKLLLRLYQPSSGTIQMGEINLNEIPASVLRNHCGVVMQDGFIFSSTISRNITQEEEISEERLLEATRIANIESFINGLPRKFDTMIGNAGSGISMGQRLRILIARAVYRNPEYLFFDEATSALDAENEFIIMQNLRKFIHGRTAVIIAHRLSTVRDADQILVLDGGRLVECGNHSDLVSKKGKYFDLIKNQLELGY</sequence>
<reference evidence="12 13" key="1">
    <citation type="submission" date="2021-01" db="EMBL/GenBank/DDBJ databases">
        <title>Chryseolinea sp. Jin1 Genome sequencing and assembly.</title>
        <authorList>
            <person name="Kim I."/>
        </authorList>
    </citation>
    <scope>NUCLEOTIDE SEQUENCE [LARGE SCALE GENOMIC DNA]</scope>
    <source>
        <strain evidence="12 13">Jin1</strain>
    </source>
</reference>